<dbReference type="EMBL" id="CAICTM010001360">
    <property type="protein sequence ID" value="CAB9522977.1"/>
    <property type="molecule type" value="Genomic_DNA"/>
</dbReference>
<keyword evidence="1" id="KW-0723">Serine/threonine-protein kinase</keyword>
<dbReference type="FunFam" id="3.30.200.20:FF:000131">
    <property type="entry name" value="Dual specificity protein kinase TTK"/>
    <property type="match status" value="1"/>
</dbReference>
<gene>
    <name evidence="9" type="ORF">SEMRO_1362_G266320.1</name>
</gene>
<evidence type="ECO:0000313" key="10">
    <source>
        <dbReference type="Proteomes" id="UP001153069"/>
    </source>
</evidence>
<feature type="compositionally biased region" description="Polar residues" evidence="7">
    <location>
        <begin position="332"/>
        <end position="353"/>
    </location>
</feature>
<dbReference type="InterPro" id="IPR000719">
    <property type="entry name" value="Prot_kinase_dom"/>
</dbReference>
<name>A0A9N8EKY2_9STRA</name>
<dbReference type="Gene3D" id="1.10.510.10">
    <property type="entry name" value="Transferase(Phosphotransferase) domain 1"/>
    <property type="match status" value="1"/>
</dbReference>
<evidence type="ECO:0000256" key="2">
    <source>
        <dbReference type="ARBA" id="ARBA00022679"/>
    </source>
</evidence>
<evidence type="ECO:0000259" key="8">
    <source>
        <dbReference type="PROSITE" id="PS50011"/>
    </source>
</evidence>
<dbReference type="GO" id="GO:0007059">
    <property type="term" value="P:chromosome segregation"/>
    <property type="evidence" value="ECO:0007669"/>
    <property type="project" value="TreeGrafter"/>
</dbReference>
<dbReference type="PROSITE" id="PS50011">
    <property type="entry name" value="PROTEIN_KINASE_DOM"/>
    <property type="match status" value="1"/>
</dbReference>
<dbReference type="GO" id="GO:0007094">
    <property type="term" value="P:mitotic spindle assembly checkpoint signaling"/>
    <property type="evidence" value="ECO:0007669"/>
    <property type="project" value="TreeGrafter"/>
</dbReference>
<dbReference type="OrthoDB" id="20524at2759"/>
<dbReference type="PANTHER" id="PTHR22974:SF21">
    <property type="entry name" value="DUAL SPECIFICITY PROTEIN KINASE TTK"/>
    <property type="match status" value="1"/>
</dbReference>
<dbReference type="PANTHER" id="PTHR22974">
    <property type="entry name" value="MIXED LINEAGE PROTEIN KINASE"/>
    <property type="match status" value="1"/>
</dbReference>
<reference evidence="9" key="1">
    <citation type="submission" date="2020-06" db="EMBL/GenBank/DDBJ databases">
        <authorList>
            <consortium name="Plant Systems Biology data submission"/>
        </authorList>
    </citation>
    <scope>NUCLEOTIDE SEQUENCE</scope>
    <source>
        <strain evidence="9">D6</strain>
    </source>
</reference>
<feature type="region of interest" description="Disordered" evidence="7">
    <location>
        <begin position="1"/>
        <end position="74"/>
    </location>
</feature>
<dbReference type="GO" id="GO:0005634">
    <property type="term" value="C:nucleus"/>
    <property type="evidence" value="ECO:0007669"/>
    <property type="project" value="TreeGrafter"/>
</dbReference>
<feature type="region of interest" description="Disordered" evidence="7">
    <location>
        <begin position="325"/>
        <end position="435"/>
    </location>
</feature>
<comment type="caution">
    <text evidence="9">The sequence shown here is derived from an EMBL/GenBank/DDBJ whole genome shotgun (WGS) entry which is preliminary data.</text>
</comment>
<dbReference type="InterPro" id="IPR011009">
    <property type="entry name" value="Kinase-like_dom_sf"/>
</dbReference>
<dbReference type="Proteomes" id="UP001153069">
    <property type="component" value="Unassembled WGS sequence"/>
</dbReference>
<evidence type="ECO:0000256" key="1">
    <source>
        <dbReference type="ARBA" id="ARBA00022527"/>
    </source>
</evidence>
<keyword evidence="10" id="KW-1185">Reference proteome</keyword>
<accession>A0A9N8EKY2</accession>
<feature type="region of interest" description="Disordered" evidence="7">
    <location>
        <begin position="520"/>
        <end position="541"/>
    </location>
</feature>
<proteinExistence type="predicted"/>
<evidence type="ECO:0000256" key="5">
    <source>
        <dbReference type="ARBA" id="ARBA00022840"/>
    </source>
</evidence>
<evidence type="ECO:0000256" key="4">
    <source>
        <dbReference type="ARBA" id="ARBA00022777"/>
    </source>
</evidence>
<organism evidence="9 10">
    <name type="scientific">Seminavis robusta</name>
    <dbReference type="NCBI Taxonomy" id="568900"/>
    <lineage>
        <taxon>Eukaryota</taxon>
        <taxon>Sar</taxon>
        <taxon>Stramenopiles</taxon>
        <taxon>Ochrophyta</taxon>
        <taxon>Bacillariophyta</taxon>
        <taxon>Bacillariophyceae</taxon>
        <taxon>Bacillariophycidae</taxon>
        <taxon>Naviculales</taxon>
        <taxon>Naviculaceae</taxon>
        <taxon>Seminavis</taxon>
    </lineage>
</organism>
<dbReference type="PROSITE" id="PS00108">
    <property type="entry name" value="PROTEIN_KINASE_ST"/>
    <property type="match status" value="1"/>
</dbReference>
<dbReference type="GO" id="GO:0034501">
    <property type="term" value="P:protein localization to kinetochore"/>
    <property type="evidence" value="ECO:0007669"/>
    <property type="project" value="TreeGrafter"/>
</dbReference>
<feature type="region of interest" description="Disordered" evidence="7">
    <location>
        <begin position="606"/>
        <end position="626"/>
    </location>
</feature>
<feature type="compositionally biased region" description="Basic and acidic residues" evidence="7">
    <location>
        <begin position="609"/>
        <end position="618"/>
    </location>
</feature>
<dbReference type="SMART" id="SM00220">
    <property type="entry name" value="S_TKc"/>
    <property type="match status" value="1"/>
</dbReference>
<dbReference type="GO" id="GO:0000776">
    <property type="term" value="C:kinetochore"/>
    <property type="evidence" value="ECO:0007669"/>
    <property type="project" value="TreeGrafter"/>
</dbReference>
<dbReference type="Gene3D" id="1.25.40.10">
    <property type="entry name" value="Tetratricopeptide repeat domain"/>
    <property type="match status" value="1"/>
</dbReference>
<feature type="compositionally biased region" description="Polar residues" evidence="7">
    <location>
        <begin position="411"/>
        <end position="432"/>
    </location>
</feature>
<protein>
    <submittedName>
        <fullName evidence="9">Specificity protein kinase TTK</fullName>
    </submittedName>
</protein>
<keyword evidence="4 9" id="KW-0418">Kinase</keyword>
<dbReference type="GO" id="GO:0004712">
    <property type="term" value="F:protein serine/threonine/tyrosine kinase activity"/>
    <property type="evidence" value="ECO:0007669"/>
    <property type="project" value="TreeGrafter"/>
</dbReference>
<dbReference type="Gene3D" id="3.30.200.20">
    <property type="entry name" value="Phosphorylase Kinase, domain 1"/>
    <property type="match status" value="1"/>
</dbReference>
<dbReference type="GO" id="GO:0005524">
    <property type="term" value="F:ATP binding"/>
    <property type="evidence" value="ECO:0007669"/>
    <property type="project" value="UniProtKB-UniRule"/>
</dbReference>
<sequence>MDNQVPRRRGGKAFVIPPLPTSKLPVEREGKARSPLGRSRRKRGDFPSSEGGDFVRNQQKENRPLAPLNKLKNERDSRGVLAPLSFPSNATTRAGRSLFAVGPAAAGKPKHSALVTLEMPKDPSGLLPSSLKPTTVNRKYVQNVLKRGETVESLFGITNRSSHTYRQFCNSLVNATQANAAGWRQVLELSHEQGKEPSDSSSSNETTRLLQLHRRAISLFPMEREQPDDRSHVFHIWLSYAKLLNNIGSQQEYRNTMRQISERFLHGTDAFIYVALSELEGKSNPLKAKEILELGLKQNAQPSALLKDALCQLAGTDSVPFYGVEKGRSRPCKTQSSEYCPNQRTTLAPTHQKSLSSPSAESASTVRSSMSTMLSPKKRMTNVESPRKRRRIELSVHEYTPGGKDTKLADLSNSREPSPSSKTLSQFSTPPASNVKPMDCHSAISVFIQNQERPIAHSAHGNECVKGARIHQNVLSKLPTATEMVTKGNLNETPNRQVRGPLAASPRIQSNQKIVRRIASASNDGDVANPTRPPLPSKTPRLARVGLRGSAQRVGIGQVAVDDSDSDESVEQGCGGENSTSTEQKTAPKLSGIDLDYILKWHPQGSVAAEKDKSRDSQQPEASTEDNIIKVNHVPYVKLGVIGKGGSSKVYRALTKDCSVVAIKKVKLADLDEKAVEGYANEIALLQRLKDNPAIIKMYDSQVDRSRNAIFVVMEVGEADLNYVLQQQSSSSSSRRDPSPCLNMSFIRLTWYQMLNAVQCIHEARVVHGDLKPANFVFVKGTLKLIDFGIAKAIQSDDTTNIYHQ</sequence>
<keyword evidence="3 6" id="KW-0547">Nucleotide-binding</keyword>
<feature type="compositionally biased region" description="Low complexity" evidence="7">
    <location>
        <begin position="354"/>
        <end position="371"/>
    </location>
</feature>
<dbReference type="SUPFAM" id="SSF56112">
    <property type="entry name" value="Protein kinase-like (PK-like)"/>
    <property type="match status" value="1"/>
</dbReference>
<evidence type="ECO:0000256" key="6">
    <source>
        <dbReference type="PROSITE-ProRule" id="PRU10141"/>
    </source>
</evidence>
<dbReference type="PROSITE" id="PS00107">
    <property type="entry name" value="PROTEIN_KINASE_ATP"/>
    <property type="match status" value="1"/>
</dbReference>
<dbReference type="InterPro" id="IPR011990">
    <property type="entry name" value="TPR-like_helical_dom_sf"/>
</dbReference>
<feature type="compositionally biased region" description="Basic residues" evidence="7">
    <location>
        <begin position="1"/>
        <end position="11"/>
    </location>
</feature>
<evidence type="ECO:0000256" key="7">
    <source>
        <dbReference type="SAM" id="MobiDB-lite"/>
    </source>
</evidence>
<dbReference type="GO" id="GO:0004674">
    <property type="term" value="F:protein serine/threonine kinase activity"/>
    <property type="evidence" value="ECO:0007669"/>
    <property type="project" value="UniProtKB-KW"/>
</dbReference>
<dbReference type="InterPro" id="IPR008271">
    <property type="entry name" value="Ser/Thr_kinase_AS"/>
</dbReference>
<dbReference type="AlphaFoldDB" id="A0A9N8EKY2"/>
<evidence type="ECO:0000256" key="3">
    <source>
        <dbReference type="ARBA" id="ARBA00022741"/>
    </source>
</evidence>
<feature type="domain" description="Protein kinase" evidence="8">
    <location>
        <begin position="636"/>
        <end position="805"/>
    </location>
</feature>
<dbReference type="InterPro" id="IPR017441">
    <property type="entry name" value="Protein_kinase_ATP_BS"/>
</dbReference>
<keyword evidence="2" id="KW-0808">Transferase</keyword>
<keyword evidence="5 6" id="KW-0067">ATP-binding</keyword>
<dbReference type="GO" id="GO:0033316">
    <property type="term" value="P:meiotic spindle assembly checkpoint signaling"/>
    <property type="evidence" value="ECO:0007669"/>
    <property type="project" value="TreeGrafter"/>
</dbReference>
<dbReference type="Pfam" id="PF00069">
    <property type="entry name" value="Pkinase"/>
    <property type="match status" value="1"/>
</dbReference>
<feature type="binding site" evidence="6">
    <location>
        <position position="665"/>
    </location>
    <ligand>
        <name>ATP</name>
        <dbReference type="ChEBI" id="CHEBI:30616"/>
    </ligand>
</feature>
<evidence type="ECO:0000313" key="9">
    <source>
        <dbReference type="EMBL" id="CAB9522977.1"/>
    </source>
</evidence>
<feature type="region of interest" description="Disordered" evidence="7">
    <location>
        <begin position="554"/>
        <end position="587"/>
    </location>
</feature>